<evidence type="ECO:0000256" key="1">
    <source>
        <dbReference type="SAM" id="MobiDB-lite"/>
    </source>
</evidence>
<evidence type="ECO:0000256" key="2">
    <source>
        <dbReference type="SAM" id="SignalP"/>
    </source>
</evidence>
<sequence length="435" mass="43868">MASTYARAALAGAAAAALLTTSTSGYAAWQSAHRAAPAGPSLEAGAVEVHLTSPGGEPRTVDAQAGVRAVVGDTVSVRMPVTIRTGEQPSAVLDVEVPAAAGDAPLATEFAAVPTSAQVTAVDGGPVLEPAPGEEGAHLVTPASDGYTYLLEWRTSTRATRDGRAPGAGNGWGSGPESLQGLEVGTRPLTVSLTPAGDAAGSTTARAVVPPIRMDTTALRVSTAPGGSELTPLGGIPVSVSPAAVTLSPRAPLTDAGLTEMLEEGKAGVDILWGAEGCDAVRWSVPGGGFDGGTGRPTATGEATESLTRDTGGRLCTRLNSALPDDDFVQRFAGRTALARTQWESRTTPPATWVSTASTNALLTVPLPPAEAARQACSVGRSGAAIRWTWPSATSRPIEDAEGIARWTVNARPKGAARGRGSRSPAATGRAAPTP</sequence>
<dbReference type="EMBL" id="BSUO01000001">
    <property type="protein sequence ID" value="GMA41304.1"/>
    <property type="molecule type" value="Genomic_DNA"/>
</dbReference>
<reference evidence="4" key="1">
    <citation type="journal article" date="2019" name="Int. J. Syst. Evol. Microbiol.">
        <title>The Global Catalogue of Microorganisms (GCM) 10K type strain sequencing project: providing services to taxonomists for standard genome sequencing and annotation.</title>
        <authorList>
            <consortium name="The Broad Institute Genomics Platform"/>
            <consortium name="The Broad Institute Genome Sequencing Center for Infectious Disease"/>
            <person name="Wu L."/>
            <person name="Ma J."/>
        </authorList>
    </citation>
    <scope>NUCLEOTIDE SEQUENCE [LARGE SCALE GENOMIC DNA]</scope>
    <source>
        <strain evidence="4">NBRC 113072</strain>
    </source>
</reference>
<proteinExistence type="predicted"/>
<evidence type="ECO:0000313" key="4">
    <source>
        <dbReference type="Proteomes" id="UP001157126"/>
    </source>
</evidence>
<keyword evidence="2" id="KW-0732">Signal</keyword>
<name>A0ABQ6ITN0_9MICO</name>
<dbReference type="RefSeq" id="WP_284304861.1">
    <property type="nucleotide sequence ID" value="NZ_BSUO01000001.1"/>
</dbReference>
<comment type="caution">
    <text evidence="3">The sequence shown here is derived from an EMBL/GenBank/DDBJ whole genome shotgun (WGS) entry which is preliminary data.</text>
</comment>
<keyword evidence="4" id="KW-1185">Reference proteome</keyword>
<protein>
    <submittedName>
        <fullName evidence="3">Uncharacterized protein</fullName>
    </submittedName>
</protein>
<feature type="compositionally biased region" description="Low complexity" evidence="1">
    <location>
        <begin position="422"/>
        <end position="435"/>
    </location>
</feature>
<organism evidence="3 4">
    <name type="scientific">Mobilicoccus caccae</name>
    <dbReference type="NCBI Taxonomy" id="1859295"/>
    <lineage>
        <taxon>Bacteria</taxon>
        <taxon>Bacillati</taxon>
        <taxon>Actinomycetota</taxon>
        <taxon>Actinomycetes</taxon>
        <taxon>Micrococcales</taxon>
        <taxon>Dermatophilaceae</taxon>
        <taxon>Mobilicoccus</taxon>
    </lineage>
</organism>
<feature type="chain" id="PRO_5046457815" evidence="2">
    <location>
        <begin position="28"/>
        <end position="435"/>
    </location>
</feature>
<gene>
    <name evidence="3" type="ORF">GCM10025883_33490</name>
</gene>
<evidence type="ECO:0000313" key="3">
    <source>
        <dbReference type="EMBL" id="GMA41304.1"/>
    </source>
</evidence>
<accession>A0ABQ6ITN0</accession>
<feature type="signal peptide" evidence="2">
    <location>
        <begin position="1"/>
        <end position="27"/>
    </location>
</feature>
<dbReference type="Proteomes" id="UP001157126">
    <property type="component" value="Unassembled WGS sequence"/>
</dbReference>
<feature type="region of interest" description="Disordered" evidence="1">
    <location>
        <begin position="407"/>
        <end position="435"/>
    </location>
</feature>